<dbReference type="GO" id="GO:0005737">
    <property type="term" value="C:cytoplasm"/>
    <property type="evidence" value="ECO:0007669"/>
    <property type="project" value="UniProtKB-ARBA"/>
</dbReference>
<dbReference type="GO" id="GO:0008270">
    <property type="term" value="F:zinc ion binding"/>
    <property type="evidence" value="ECO:0007669"/>
    <property type="project" value="InterPro"/>
</dbReference>
<keyword evidence="3 9" id="KW-0031">Aminopeptidase</keyword>
<keyword evidence="8 9" id="KW-0482">Metalloprotease</keyword>
<dbReference type="CDD" id="cd05658">
    <property type="entry name" value="M18_DAP"/>
    <property type="match status" value="1"/>
</dbReference>
<dbReference type="SUPFAM" id="SSF53187">
    <property type="entry name" value="Zn-dependent exopeptidases"/>
    <property type="match status" value="1"/>
</dbReference>
<keyword evidence="12" id="KW-1185">Reference proteome</keyword>
<gene>
    <name evidence="11" type="ORF">D104_01420</name>
</gene>
<dbReference type="Gene3D" id="3.40.630.10">
    <property type="entry name" value="Zn peptidases"/>
    <property type="match status" value="1"/>
</dbReference>
<dbReference type="Gene3D" id="2.30.250.10">
    <property type="entry name" value="Aminopeptidase i, Domain 2"/>
    <property type="match status" value="1"/>
</dbReference>
<protein>
    <recommendedName>
        <fullName evidence="10">M18 family aminopeptidase</fullName>
        <ecNumber evidence="10">3.4.11.-</ecNumber>
    </recommendedName>
</protein>
<organism evidence="11 12">
    <name type="scientific">Marinomonas profundimaris</name>
    <dbReference type="NCBI Taxonomy" id="1208321"/>
    <lineage>
        <taxon>Bacteria</taxon>
        <taxon>Pseudomonadati</taxon>
        <taxon>Pseudomonadota</taxon>
        <taxon>Gammaproteobacteria</taxon>
        <taxon>Oceanospirillales</taxon>
        <taxon>Oceanospirillaceae</taxon>
        <taxon>Marinomonas</taxon>
    </lineage>
</organism>
<sequence>MLKSHFFKALCLWEIMDHSSFNDDLLSFLQSSPTPFHATDSMRSALLAEGYVELLEEDSWVIEEGGKYFVTRNESSLIAFTTPQLTFNQTGWRMVGAHTDSPCFKLKPNAQVDRFGYHQLGVEVYGGVLLHTWLDRDLSIAGRITLKTQNGNIVSRLVDFKDPIAVVPNLAIHLNRQANEGFSVNPQEEILPILCGAENEFDLHELLKTQLKKQHADLDIETILDFELSLYDTQPAALVGLHKEYICSARLDNLLSCFVGLRALLDSDLQRPSLLICTDHEEIGSLSACGANGPFLEDVLHRLTPDPEQYVQAIQRSMLVSADNAHALHPNYAHKHDKNHAPAINKGAVIKVNANQRYATNSETASVYRDIAAEENYEVQCFVVRSDMACGSTIGPITSGEIGVPTIDIGLPTFGMHSIRELAGSRDAYGLYKVLTRFTKRDKLIAR</sequence>
<evidence type="ECO:0000256" key="1">
    <source>
        <dbReference type="ARBA" id="ARBA00001947"/>
    </source>
</evidence>
<dbReference type="EMBL" id="AYOZ01000001">
    <property type="protein sequence ID" value="ETI62429.1"/>
    <property type="molecule type" value="Genomic_DNA"/>
</dbReference>
<keyword evidence="4 9" id="KW-0645">Protease</keyword>
<dbReference type="FunFam" id="2.30.250.10:FF:000003">
    <property type="entry name" value="Probable M18 family aminopeptidase 2"/>
    <property type="match status" value="1"/>
</dbReference>
<name>W1S347_9GAMM</name>
<keyword evidence="5 9" id="KW-0479">Metal-binding</keyword>
<evidence type="ECO:0000256" key="6">
    <source>
        <dbReference type="ARBA" id="ARBA00022801"/>
    </source>
</evidence>
<evidence type="ECO:0000313" key="12">
    <source>
        <dbReference type="Proteomes" id="UP000018857"/>
    </source>
</evidence>
<dbReference type="AlphaFoldDB" id="W1S347"/>
<dbReference type="PATRIC" id="fig|1208321.3.peg.289"/>
<dbReference type="Pfam" id="PF02127">
    <property type="entry name" value="Peptidase_M18"/>
    <property type="match status" value="1"/>
</dbReference>
<dbReference type="PANTHER" id="PTHR28570:SF3">
    <property type="entry name" value="ASPARTYL AMINOPEPTIDASE"/>
    <property type="match status" value="1"/>
</dbReference>
<proteinExistence type="inferred from homology"/>
<comment type="caution">
    <text evidence="11">The sequence shown here is derived from an EMBL/GenBank/DDBJ whole genome shotgun (WGS) entry which is preliminary data.</text>
</comment>
<dbReference type="eggNOG" id="COG1362">
    <property type="taxonomic scope" value="Bacteria"/>
</dbReference>
<dbReference type="GO" id="GO:0006508">
    <property type="term" value="P:proteolysis"/>
    <property type="evidence" value="ECO:0007669"/>
    <property type="project" value="UniProtKB-KW"/>
</dbReference>
<dbReference type="PANTHER" id="PTHR28570">
    <property type="entry name" value="ASPARTYL AMINOPEPTIDASE"/>
    <property type="match status" value="1"/>
</dbReference>
<dbReference type="EC" id="3.4.11.-" evidence="10"/>
<evidence type="ECO:0000256" key="3">
    <source>
        <dbReference type="ARBA" id="ARBA00022438"/>
    </source>
</evidence>
<evidence type="ECO:0000256" key="10">
    <source>
        <dbReference type="RuleBase" id="RU004387"/>
    </source>
</evidence>
<dbReference type="Proteomes" id="UP000018857">
    <property type="component" value="Unassembled WGS sequence"/>
</dbReference>
<evidence type="ECO:0000256" key="2">
    <source>
        <dbReference type="ARBA" id="ARBA00008290"/>
    </source>
</evidence>
<dbReference type="SUPFAM" id="SSF101821">
    <property type="entry name" value="Aminopeptidase/glucanase lid domain"/>
    <property type="match status" value="1"/>
</dbReference>
<dbReference type="GO" id="GO:0008237">
    <property type="term" value="F:metallopeptidase activity"/>
    <property type="evidence" value="ECO:0007669"/>
    <property type="project" value="UniProtKB-KW"/>
</dbReference>
<evidence type="ECO:0000256" key="4">
    <source>
        <dbReference type="ARBA" id="ARBA00022670"/>
    </source>
</evidence>
<dbReference type="PRINTS" id="PR00932">
    <property type="entry name" value="AMINO1PTASE"/>
</dbReference>
<evidence type="ECO:0000256" key="9">
    <source>
        <dbReference type="RuleBase" id="RU004386"/>
    </source>
</evidence>
<evidence type="ECO:0000313" key="11">
    <source>
        <dbReference type="EMBL" id="ETI62429.1"/>
    </source>
</evidence>
<keyword evidence="6 9" id="KW-0378">Hydrolase</keyword>
<reference evidence="11 12" key="1">
    <citation type="journal article" date="2014" name="Genome Announc.">
        <title>Draft Genome Sequence of Marinomonas sp. Strain D104, a Polycyclic Aromatic Hydrocarbon-Degrading Bacterium from the Deep-Sea Sediment of the Arctic Ocean.</title>
        <authorList>
            <person name="Dong C."/>
            <person name="Bai X."/>
            <person name="Lai Q."/>
            <person name="Xie Y."/>
            <person name="Chen X."/>
            <person name="Shao Z."/>
        </authorList>
    </citation>
    <scope>NUCLEOTIDE SEQUENCE [LARGE SCALE GENOMIC DNA]</scope>
    <source>
        <strain evidence="11 12">D104</strain>
    </source>
</reference>
<dbReference type="NCBIfam" id="NF002759">
    <property type="entry name" value="PRK02813.1"/>
    <property type="match status" value="1"/>
</dbReference>
<comment type="cofactor">
    <cofactor evidence="1 10">
        <name>Zn(2+)</name>
        <dbReference type="ChEBI" id="CHEBI:29105"/>
    </cofactor>
</comment>
<evidence type="ECO:0000256" key="5">
    <source>
        <dbReference type="ARBA" id="ARBA00022723"/>
    </source>
</evidence>
<keyword evidence="7 9" id="KW-0862">Zinc</keyword>
<evidence type="ECO:0000256" key="7">
    <source>
        <dbReference type="ARBA" id="ARBA00022833"/>
    </source>
</evidence>
<dbReference type="InterPro" id="IPR001948">
    <property type="entry name" value="Peptidase_M18"/>
</dbReference>
<dbReference type="GO" id="GO:0004177">
    <property type="term" value="F:aminopeptidase activity"/>
    <property type="evidence" value="ECO:0007669"/>
    <property type="project" value="UniProtKB-KW"/>
</dbReference>
<dbReference type="InterPro" id="IPR023358">
    <property type="entry name" value="Peptidase_M18_dom2"/>
</dbReference>
<accession>W1S347</accession>
<comment type="similarity">
    <text evidence="2 9">Belongs to the peptidase M18 family.</text>
</comment>
<evidence type="ECO:0000256" key="8">
    <source>
        <dbReference type="ARBA" id="ARBA00023049"/>
    </source>
</evidence>